<dbReference type="EMBL" id="JBHSNC010000010">
    <property type="protein sequence ID" value="MFC5528473.1"/>
    <property type="molecule type" value="Genomic_DNA"/>
</dbReference>
<evidence type="ECO:0000313" key="2">
    <source>
        <dbReference type="Proteomes" id="UP001596108"/>
    </source>
</evidence>
<sequence length="124" mass="14056">MLRTIDLINFLKTVVPFTYFANDFPKDAPTTCAFVRLNSGSPPSGWTVLHPSFQVVVRSQPKMDGDAESIAISLLEQLDRKTEFSIASHRIVICEVEQSAPFYIGEDDNHRPMYSVNFELTMQK</sequence>
<accession>A0ABW0QVM8</accession>
<dbReference type="InterPro" id="IPR024411">
    <property type="entry name" value="Tail_terminator_phage"/>
</dbReference>
<name>A0ABW0QVM8_9BACL</name>
<proteinExistence type="predicted"/>
<dbReference type="Pfam" id="PF12691">
    <property type="entry name" value="Phage_tail_terminator_6"/>
    <property type="match status" value="1"/>
</dbReference>
<gene>
    <name evidence="1" type="ORF">ACFPQ4_03275</name>
</gene>
<organism evidence="1 2">
    <name type="scientific">Cohnella yongneupensis</name>
    <dbReference type="NCBI Taxonomy" id="425006"/>
    <lineage>
        <taxon>Bacteria</taxon>
        <taxon>Bacillati</taxon>
        <taxon>Bacillota</taxon>
        <taxon>Bacilli</taxon>
        <taxon>Bacillales</taxon>
        <taxon>Paenibacillaceae</taxon>
        <taxon>Cohnella</taxon>
    </lineage>
</organism>
<reference evidence="2" key="1">
    <citation type="journal article" date="2019" name="Int. J. Syst. Evol. Microbiol.">
        <title>The Global Catalogue of Microorganisms (GCM) 10K type strain sequencing project: providing services to taxonomists for standard genome sequencing and annotation.</title>
        <authorList>
            <consortium name="The Broad Institute Genomics Platform"/>
            <consortium name="The Broad Institute Genome Sequencing Center for Infectious Disease"/>
            <person name="Wu L."/>
            <person name="Ma J."/>
        </authorList>
    </citation>
    <scope>NUCLEOTIDE SEQUENCE [LARGE SCALE GENOMIC DNA]</scope>
    <source>
        <strain evidence="2">CGMCC 1.18578</strain>
    </source>
</reference>
<dbReference type="RefSeq" id="WP_378110312.1">
    <property type="nucleotide sequence ID" value="NZ_JBHSNC010000010.1"/>
</dbReference>
<protein>
    <submittedName>
        <fullName evidence="1">Minor capsid protein</fullName>
    </submittedName>
</protein>
<keyword evidence="2" id="KW-1185">Reference proteome</keyword>
<evidence type="ECO:0000313" key="1">
    <source>
        <dbReference type="EMBL" id="MFC5528473.1"/>
    </source>
</evidence>
<dbReference type="Proteomes" id="UP001596108">
    <property type="component" value="Unassembled WGS sequence"/>
</dbReference>
<comment type="caution">
    <text evidence="1">The sequence shown here is derived from an EMBL/GenBank/DDBJ whole genome shotgun (WGS) entry which is preliminary data.</text>
</comment>